<comment type="caution">
    <text evidence="2">The sequence shown here is derived from an EMBL/GenBank/DDBJ whole genome shotgun (WGS) entry which is preliminary data.</text>
</comment>
<dbReference type="InterPro" id="IPR029526">
    <property type="entry name" value="PGBD"/>
</dbReference>
<proteinExistence type="predicted"/>
<evidence type="ECO:0000313" key="3">
    <source>
        <dbReference type="Proteomes" id="UP001458880"/>
    </source>
</evidence>
<evidence type="ECO:0000313" key="2">
    <source>
        <dbReference type="EMBL" id="KAK9729316.1"/>
    </source>
</evidence>
<dbReference type="PANTHER" id="PTHR46599:SF3">
    <property type="entry name" value="PIGGYBAC TRANSPOSABLE ELEMENT-DERIVED PROTEIN 4"/>
    <property type="match status" value="1"/>
</dbReference>
<keyword evidence="3" id="KW-1185">Reference proteome</keyword>
<protein>
    <submittedName>
        <fullName evidence="2">Transposase IS4</fullName>
    </submittedName>
</protein>
<dbReference type="Proteomes" id="UP001458880">
    <property type="component" value="Unassembled WGS sequence"/>
</dbReference>
<evidence type="ECO:0000259" key="1">
    <source>
        <dbReference type="Pfam" id="PF13843"/>
    </source>
</evidence>
<dbReference type="EMBL" id="JASPKY010000161">
    <property type="protein sequence ID" value="KAK9729316.1"/>
    <property type="molecule type" value="Genomic_DNA"/>
</dbReference>
<dbReference type="AlphaFoldDB" id="A0AAW1L401"/>
<name>A0AAW1L401_POPJA</name>
<gene>
    <name evidence="2" type="ORF">QE152_g15968</name>
</gene>
<organism evidence="2 3">
    <name type="scientific">Popillia japonica</name>
    <name type="common">Japanese beetle</name>
    <dbReference type="NCBI Taxonomy" id="7064"/>
    <lineage>
        <taxon>Eukaryota</taxon>
        <taxon>Metazoa</taxon>
        <taxon>Ecdysozoa</taxon>
        <taxon>Arthropoda</taxon>
        <taxon>Hexapoda</taxon>
        <taxon>Insecta</taxon>
        <taxon>Pterygota</taxon>
        <taxon>Neoptera</taxon>
        <taxon>Endopterygota</taxon>
        <taxon>Coleoptera</taxon>
        <taxon>Polyphaga</taxon>
        <taxon>Scarabaeiformia</taxon>
        <taxon>Scarabaeidae</taxon>
        <taxon>Rutelinae</taxon>
        <taxon>Popillia</taxon>
    </lineage>
</organism>
<sequence>MRTASVYVPYNAYRRMPQLSKVQEIFSAHRFLCLYIIENLSEPGPSGTNHKRVTVKNPKELTVDEMLEFLENSDIECDFEQYDSDNYASGNETSESDTGSIVQDEMVNNSVTEENVWRETIDKMKEIPFTKTNTFLVDLPGEEPYDWFRLLMDDELLDMIVSQTNNYAVEVLSISSGRNRSRISKWKDLTKSELLVFLGLTFHTGTIKLPRVEDYWKTHRLFSPCFS</sequence>
<dbReference type="PANTHER" id="PTHR46599">
    <property type="entry name" value="PIGGYBAC TRANSPOSABLE ELEMENT-DERIVED PROTEIN 4"/>
    <property type="match status" value="1"/>
</dbReference>
<accession>A0AAW1L401</accession>
<dbReference type="Pfam" id="PF13843">
    <property type="entry name" value="DDE_Tnp_1_7"/>
    <property type="match status" value="1"/>
</dbReference>
<reference evidence="2 3" key="1">
    <citation type="journal article" date="2024" name="BMC Genomics">
        <title>De novo assembly and annotation of Popillia japonica's genome with initial clues to its potential as an invasive pest.</title>
        <authorList>
            <person name="Cucini C."/>
            <person name="Boschi S."/>
            <person name="Funari R."/>
            <person name="Cardaioli E."/>
            <person name="Iannotti N."/>
            <person name="Marturano G."/>
            <person name="Paoli F."/>
            <person name="Bruttini M."/>
            <person name="Carapelli A."/>
            <person name="Frati F."/>
            <person name="Nardi F."/>
        </authorList>
    </citation>
    <scope>NUCLEOTIDE SEQUENCE [LARGE SCALE GENOMIC DNA]</scope>
    <source>
        <strain evidence="2">DMR45628</strain>
    </source>
</reference>
<feature type="domain" description="PiggyBac transposable element-derived protein" evidence="1">
    <location>
        <begin position="144"/>
        <end position="221"/>
    </location>
</feature>